<organism evidence="1">
    <name type="scientific">viral metagenome</name>
    <dbReference type="NCBI Taxonomy" id="1070528"/>
    <lineage>
        <taxon>unclassified sequences</taxon>
        <taxon>metagenomes</taxon>
        <taxon>organismal metagenomes</taxon>
    </lineage>
</organism>
<dbReference type="EMBL" id="MN740401">
    <property type="protein sequence ID" value="QHU04514.1"/>
    <property type="molecule type" value="Genomic_DNA"/>
</dbReference>
<reference evidence="1" key="1">
    <citation type="journal article" date="2020" name="Nature">
        <title>Giant virus diversity and host interactions through global metagenomics.</title>
        <authorList>
            <person name="Schulz F."/>
            <person name="Roux S."/>
            <person name="Paez-Espino D."/>
            <person name="Jungbluth S."/>
            <person name="Walsh D.A."/>
            <person name="Denef V.J."/>
            <person name="McMahon K.D."/>
            <person name="Konstantinidis K.T."/>
            <person name="Eloe-Fadrosh E.A."/>
            <person name="Kyrpides N.C."/>
            <person name="Woyke T."/>
        </authorList>
    </citation>
    <scope>NUCLEOTIDE SEQUENCE</scope>
    <source>
        <strain evidence="1">GVMAG-M-3300027708-51</strain>
    </source>
</reference>
<name>A0A6C0JLJ5_9ZZZZ</name>
<accession>A0A6C0JLJ5</accession>
<proteinExistence type="predicted"/>
<protein>
    <submittedName>
        <fullName evidence="1">Uncharacterized protein</fullName>
    </submittedName>
</protein>
<sequence>MPTANTRLFQLHFVYKNTQLDDDELVVERVIQTPNLTEPMFRLAFTTTTNSGNRVTYRSYLNRHRLETYVQSTLNSLRADHDPFDIIQVSSSVFPSFMYKVEEMSWEMRETIMDVIMTTVNSDVARIHG</sequence>
<evidence type="ECO:0000313" key="1">
    <source>
        <dbReference type="EMBL" id="QHU04514.1"/>
    </source>
</evidence>
<dbReference type="AlphaFoldDB" id="A0A6C0JLJ5"/>